<evidence type="ECO:0000313" key="3">
    <source>
        <dbReference type="Proteomes" id="UP000316167"/>
    </source>
</evidence>
<keyword evidence="3" id="KW-1185">Reference proteome</keyword>
<dbReference type="OrthoDB" id="9810131at2"/>
<dbReference type="Gene3D" id="2.30.30.40">
    <property type="entry name" value="SH3 Domains"/>
    <property type="match status" value="1"/>
</dbReference>
<dbReference type="RefSeq" id="WP_144883537.1">
    <property type="nucleotide sequence ID" value="NZ_VLLE01000002.1"/>
</dbReference>
<keyword evidence="2" id="KW-0378">Hydrolase</keyword>
<dbReference type="PANTHER" id="PTHR30305:SF3">
    <property type="entry name" value="PROTEIN YJDM"/>
    <property type="match status" value="1"/>
</dbReference>
<dbReference type="SUPFAM" id="SSF82057">
    <property type="entry name" value="Prokaryotic SH3-related domain"/>
    <property type="match status" value="1"/>
</dbReference>
<organism evidence="2 3">
    <name type="scientific">Lacibacter cauensis</name>
    <dbReference type="NCBI Taxonomy" id="510947"/>
    <lineage>
        <taxon>Bacteria</taxon>
        <taxon>Pseudomonadati</taxon>
        <taxon>Bacteroidota</taxon>
        <taxon>Chitinophagia</taxon>
        <taxon>Chitinophagales</taxon>
        <taxon>Chitinophagaceae</taxon>
        <taxon>Lacibacter</taxon>
    </lineage>
</organism>
<comment type="caution">
    <text evidence="2">The sequence shown here is derived from an EMBL/GenBank/DDBJ whole genome shotgun (WGS) entry which is preliminary data.</text>
</comment>
<gene>
    <name evidence="2" type="ORF">IQ13_0156</name>
</gene>
<feature type="domain" description="PhnA protein N-terminal proteobacterial" evidence="1">
    <location>
        <begin position="6"/>
        <end position="52"/>
    </location>
</feature>
<protein>
    <submittedName>
        <fullName evidence="2">Phosphonoacetate hydrolase</fullName>
    </submittedName>
</protein>
<reference evidence="2 3" key="1">
    <citation type="journal article" date="2015" name="Stand. Genomic Sci.">
        <title>Genomic Encyclopedia of Bacterial and Archaeal Type Strains, Phase III: the genomes of soil and plant-associated and newly described type strains.</title>
        <authorList>
            <person name="Whitman W.B."/>
            <person name="Woyke T."/>
            <person name="Klenk H.P."/>
            <person name="Zhou Y."/>
            <person name="Lilburn T.G."/>
            <person name="Beck B.J."/>
            <person name="De Vos P."/>
            <person name="Vandamme P."/>
            <person name="Eisen J.A."/>
            <person name="Garrity G."/>
            <person name="Hugenholtz P."/>
            <person name="Kyrpides N.C."/>
        </authorList>
    </citation>
    <scope>NUCLEOTIDE SEQUENCE [LARGE SCALE GENOMIC DNA]</scope>
    <source>
        <strain evidence="2 3">CGMCC 1.7271</strain>
    </source>
</reference>
<dbReference type="AlphaFoldDB" id="A0A562SUS1"/>
<dbReference type="Proteomes" id="UP000316167">
    <property type="component" value="Unassembled WGS sequence"/>
</dbReference>
<dbReference type="PANTHER" id="PTHR30305">
    <property type="entry name" value="PROTEIN YJDM-RELATED"/>
    <property type="match status" value="1"/>
</dbReference>
<dbReference type="SMART" id="SM00782">
    <property type="entry name" value="PhnA_Zn_Ribbon"/>
    <property type="match status" value="1"/>
</dbReference>
<evidence type="ECO:0000313" key="2">
    <source>
        <dbReference type="EMBL" id="TWI85002.1"/>
    </source>
</evidence>
<sequence>MKTEDVLRQRSGNNCELCKSTQNLSVYEVPPEDQANADNSILICDTCLAQIEKKVELNNSHWHCLTESMWSEVPAVQVVAWRMLNRLRNESWAADNLDMLYLDEENLAWAKATGDHENDGSVDLHRDCNGAQLLAGDTVVLIKSLDVKGSTLNAKLGTVVKNIRLVPDNTEQIEGKIEGQTIVILTKYVRKQNEK</sequence>
<proteinExistence type="predicted"/>
<dbReference type="Pfam" id="PF03831">
    <property type="entry name" value="YjdM"/>
    <property type="match status" value="1"/>
</dbReference>
<accession>A0A562SUS1</accession>
<dbReference type="InterPro" id="IPR013991">
    <property type="entry name" value="PhnaA_N_proteobac"/>
</dbReference>
<evidence type="ECO:0000259" key="1">
    <source>
        <dbReference type="SMART" id="SM00782"/>
    </source>
</evidence>
<dbReference type="EMBL" id="VLLE01000002">
    <property type="protein sequence ID" value="TWI85002.1"/>
    <property type="molecule type" value="Genomic_DNA"/>
</dbReference>
<dbReference type="InterPro" id="IPR013988">
    <property type="entry name" value="YjdM_C"/>
</dbReference>
<name>A0A562SUS1_9BACT</name>
<dbReference type="GO" id="GO:0016787">
    <property type="term" value="F:hydrolase activity"/>
    <property type="evidence" value="ECO:0007669"/>
    <property type="project" value="UniProtKB-KW"/>
</dbReference>